<proteinExistence type="predicted"/>
<evidence type="ECO:0000259" key="6">
    <source>
        <dbReference type="PROSITE" id="PS51005"/>
    </source>
</evidence>
<dbReference type="STRING" id="3218.A0A2K1KHZ8"/>
<name>A0A2K1KHZ8_PHYPA</name>
<dbReference type="GO" id="GO:0048608">
    <property type="term" value="P:reproductive structure development"/>
    <property type="evidence" value="ECO:0007669"/>
    <property type="project" value="UniProtKB-ARBA"/>
</dbReference>
<dbReference type="Gramene" id="Pp3c5_740V3.1">
    <property type="protein sequence ID" value="Pp3c5_740V3.1"/>
    <property type="gene ID" value="Pp3c5_740"/>
</dbReference>
<dbReference type="EnsemblPlants" id="Pp3c5_740V3.2">
    <property type="protein sequence ID" value="Pp3c5_740V3.2"/>
    <property type="gene ID" value="Pp3c5_740"/>
</dbReference>
<feature type="domain" description="NAC" evidence="6">
    <location>
        <begin position="15"/>
        <end position="171"/>
    </location>
</feature>
<dbReference type="Gramene" id="Pp3c5_740V3.2">
    <property type="protein sequence ID" value="Pp3c5_740V3.2"/>
    <property type="gene ID" value="Pp3c5_740"/>
</dbReference>
<evidence type="ECO:0000313" key="7">
    <source>
        <dbReference type="EMBL" id="PNR53379.1"/>
    </source>
</evidence>
<sequence length="410" mass="45838">MVTMETTGSLAQLQLPPGFRFHPTDEELVLHYLRRKADSHVFLIPVIAEVDLYKFDPWDLPDKALFGEREWYFFSPRDRKYPNGARPNRAAASGYWKATGTDKPIFMTNSHSKVGVKKALVFYRGKAPKGEKTNWIMHEYRLAEGVSPPARHHRRGSLRLDDWVLCRIYEKCTHAQRAGMEHDTSSVQKMLASLPKIDNPNHMLPGLNTVSMTESAQHMAMINSMLAKNTSDDGCSLPASISTLQRGMMSSDSGIAVHDLHTGNMASGWKGQSFMDYTGNQNLRYNTQQELEAGSSSPRPTLNIRSSMAGSVVPQFQHPHRSYSNFGPRIVEKPMPPAPGRSASDQEVQSSFRSTMQFTNGTSCNEGLESMFPEIGNFDHQTQSTISSYSRPGMGYSTFSYRHGASSSLN</sequence>
<dbReference type="PANTHER" id="PTHR31744:SF233">
    <property type="entry name" value="NAC DOMAIN-CONTAINING PROTEIN 72-LIKE"/>
    <property type="match status" value="1"/>
</dbReference>
<keyword evidence="5" id="KW-0539">Nucleus</keyword>
<dbReference type="InterPro" id="IPR003441">
    <property type="entry name" value="NAC-dom"/>
</dbReference>
<evidence type="ECO:0000313" key="8">
    <source>
        <dbReference type="EnsemblPlants" id="Pp3c5_740V3.1"/>
    </source>
</evidence>
<organism evidence="7">
    <name type="scientific">Physcomitrium patens</name>
    <name type="common">Spreading-leaved earth moss</name>
    <name type="synonym">Physcomitrella patens</name>
    <dbReference type="NCBI Taxonomy" id="3218"/>
    <lineage>
        <taxon>Eukaryota</taxon>
        <taxon>Viridiplantae</taxon>
        <taxon>Streptophyta</taxon>
        <taxon>Embryophyta</taxon>
        <taxon>Bryophyta</taxon>
        <taxon>Bryophytina</taxon>
        <taxon>Bryopsida</taxon>
        <taxon>Funariidae</taxon>
        <taxon>Funariales</taxon>
        <taxon>Funariaceae</taxon>
        <taxon>Physcomitrium</taxon>
    </lineage>
</organism>
<dbReference type="Pfam" id="PF02365">
    <property type="entry name" value="NAM"/>
    <property type="match status" value="1"/>
</dbReference>
<dbReference type="PaxDb" id="3218-PP1S259_83V6.1"/>
<dbReference type="AlphaFoldDB" id="A0A2K1KHZ8"/>
<dbReference type="EMBL" id="ABEU02000005">
    <property type="protein sequence ID" value="PNR53379.1"/>
    <property type="molecule type" value="Genomic_DNA"/>
</dbReference>
<dbReference type="RefSeq" id="XP_024375722.1">
    <property type="nucleotide sequence ID" value="XM_024519954.2"/>
</dbReference>
<dbReference type="GO" id="GO:0006355">
    <property type="term" value="P:regulation of DNA-templated transcription"/>
    <property type="evidence" value="ECO:0007669"/>
    <property type="project" value="InterPro"/>
</dbReference>
<keyword evidence="2" id="KW-0805">Transcription regulation</keyword>
<dbReference type="OrthoDB" id="1921961at2759"/>
<reference evidence="7 9" key="1">
    <citation type="journal article" date="2008" name="Science">
        <title>The Physcomitrella genome reveals evolutionary insights into the conquest of land by plants.</title>
        <authorList>
            <person name="Rensing S."/>
            <person name="Lang D."/>
            <person name="Zimmer A."/>
            <person name="Terry A."/>
            <person name="Salamov A."/>
            <person name="Shapiro H."/>
            <person name="Nishiyama T."/>
            <person name="Perroud P.-F."/>
            <person name="Lindquist E."/>
            <person name="Kamisugi Y."/>
            <person name="Tanahashi T."/>
            <person name="Sakakibara K."/>
            <person name="Fujita T."/>
            <person name="Oishi K."/>
            <person name="Shin-I T."/>
            <person name="Kuroki Y."/>
            <person name="Toyoda A."/>
            <person name="Suzuki Y."/>
            <person name="Hashimoto A."/>
            <person name="Yamaguchi K."/>
            <person name="Sugano A."/>
            <person name="Kohara Y."/>
            <person name="Fujiyama A."/>
            <person name="Anterola A."/>
            <person name="Aoki S."/>
            <person name="Ashton N."/>
            <person name="Barbazuk W.B."/>
            <person name="Barker E."/>
            <person name="Bennetzen J."/>
            <person name="Bezanilla M."/>
            <person name="Blankenship R."/>
            <person name="Cho S.H."/>
            <person name="Dutcher S."/>
            <person name="Estelle M."/>
            <person name="Fawcett J.A."/>
            <person name="Gundlach H."/>
            <person name="Hanada K."/>
            <person name="Heyl A."/>
            <person name="Hicks K.A."/>
            <person name="Hugh J."/>
            <person name="Lohr M."/>
            <person name="Mayer K."/>
            <person name="Melkozernov A."/>
            <person name="Murata T."/>
            <person name="Nelson D."/>
            <person name="Pils B."/>
            <person name="Prigge M."/>
            <person name="Reiss B."/>
            <person name="Renner T."/>
            <person name="Rombauts S."/>
            <person name="Rushton P."/>
            <person name="Sanderfoot A."/>
            <person name="Schween G."/>
            <person name="Shiu S.-H."/>
            <person name="Stueber K."/>
            <person name="Theodoulou F.L."/>
            <person name="Tu H."/>
            <person name="Van de Peer Y."/>
            <person name="Verrier P.J."/>
            <person name="Waters E."/>
            <person name="Wood A."/>
            <person name="Yang L."/>
            <person name="Cove D."/>
            <person name="Cuming A."/>
            <person name="Hasebe M."/>
            <person name="Lucas S."/>
            <person name="Mishler D.B."/>
            <person name="Reski R."/>
            <person name="Grigoriev I."/>
            <person name="Quatrano R.S."/>
            <person name="Boore J.L."/>
        </authorList>
    </citation>
    <scope>NUCLEOTIDE SEQUENCE [LARGE SCALE GENOMIC DNA]</scope>
    <source>
        <strain evidence="8 9">cv. Gransden 2004</strain>
    </source>
</reference>
<dbReference type="OMA" id="MAMINSM"/>
<dbReference type="SUPFAM" id="SSF101941">
    <property type="entry name" value="NAC domain"/>
    <property type="match status" value="1"/>
</dbReference>
<evidence type="ECO:0000256" key="4">
    <source>
        <dbReference type="ARBA" id="ARBA00023163"/>
    </source>
</evidence>
<evidence type="ECO:0000256" key="5">
    <source>
        <dbReference type="ARBA" id="ARBA00023242"/>
    </source>
</evidence>
<evidence type="ECO:0000256" key="1">
    <source>
        <dbReference type="ARBA" id="ARBA00004123"/>
    </source>
</evidence>
<evidence type="ECO:0000313" key="9">
    <source>
        <dbReference type="Proteomes" id="UP000006727"/>
    </source>
</evidence>
<dbReference type="Proteomes" id="UP000006727">
    <property type="component" value="Chromosome 5"/>
</dbReference>
<dbReference type="Gene3D" id="2.170.150.80">
    <property type="entry name" value="NAC domain"/>
    <property type="match status" value="1"/>
</dbReference>
<comment type="subcellular location">
    <subcellularLocation>
        <location evidence="1">Nucleus</location>
    </subcellularLocation>
</comment>
<reference evidence="8" key="3">
    <citation type="submission" date="2020-12" db="UniProtKB">
        <authorList>
            <consortium name="EnsemblPlants"/>
        </authorList>
    </citation>
    <scope>IDENTIFICATION</scope>
</reference>
<accession>A0A2K1KHZ8</accession>
<evidence type="ECO:0000256" key="3">
    <source>
        <dbReference type="ARBA" id="ARBA00023125"/>
    </source>
</evidence>
<dbReference type="GeneID" id="112282409"/>
<dbReference type="InterPro" id="IPR036093">
    <property type="entry name" value="NAC_dom_sf"/>
</dbReference>
<evidence type="ECO:0000256" key="2">
    <source>
        <dbReference type="ARBA" id="ARBA00023015"/>
    </source>
</evidence>
<keyword evidence="9" id="KW-1185">Reference proteome</keyword>
<dbReference type="GO" id="GO:0003677">
    <property type="term" value="F:DNA binding"/>
    <property type="evidence" value="ECO:0007669"/>
    <property type="project" value="UniProtKB-KW"/>
</dbReference>
<dbReference type="PANTHER" id="PTHR31744">
    <property type="entry name" value="PROTEIN CUP-SHAPED COTYLEDON 2-RELATED"/>
    <property type="match status" value="1"/>
</dbReference>
<dbReference type="PROSITE" id="PS51005">
    <property type="entry name" value="NAC"/>
    <property type="match status" value="1"/>
</dbReference>
<keyword evidence="4" id="KW-0804">Transcription</keyword>
<protein>
    <recommendedName>
        <fullName evidence="6">NAC domain-containing protein</fullName>
    </recommendedName>
</protein>
<dbReference type="GO" id="GO:0005634">
    <property type="term" value="C:nucleus"/>
    <property type="evidence" value="ECO:0007669"/>
    <property type="project" value="UniProtKB-SubCell"/>
</dbReference>
<dbReference type="FunFam" id="2.170.150.80:FF:000005">
    <property type="entry name" value="NAC transcription factor 56"/>
    <property type="match status" value="1"/>
</dbReference>
<reference evidence="7 9" key="2">
    <citation type="journal article" date="2018" name="Plant J.">
        <title>The Physcomitrella patens chromosome-scale assembly reveals moss genome structure and evolution.</title>
        <authorList>
            <person name="Lang D."/>
            <person name="Ullrich K.K."/>
            <person name="Murat F."/>
            <person name="Fuchs J."/>
            <person name="Jenkins J."/>
            <person name="Haas F.B."/>
            <person name="Piednoel M."/>
            <person name="Gundlach H."/>
            <person name="Van Bel M."/>
            <person name="Meyberg R."/>
            <person name="Vives C."/>
            <person name="Morata J."/>
            <person name="Symeonidi A."/>
            <person name="Hiss M."/>
            <person name="Muchero W."/>
            <person name="Kamisugi Y."/>
            <person name="Saleh O."/>
            <person name="Blanc G."/>
            <person name="Decker E.L."/>
            <person name="van Gessel N."/>
            <person name="Grimwood J."/>
            <person name="Hayes R.D."/>
            <person name="Graham S.W."/>
            <person name="Gunter L.E."/>
            <person name="McDaniel S.F."/>
            <person name="Hoernstein S.N.W."/>
            <person name="Larsson A."/>
            <person name="Li F.W."/>
            <person name="Perroud P.F."/>
            <person name="Phillips J."/>
            <person name="Ranjan P."/>
            <person name="Rokshar D.S."/>
            <person name="Rothfels C.J."/>
            <person name="Schneider L."/>
            <person name="Shu S."/>
            <person name="Stevenson D.W."/>
            <person name="Thummler F."/>
            <person name="Tillich M."/>
            <person name="Villarreal Aguilar J.C."/>
            <person name="Widiez T."/>
            <person name="Wong G.K."/>
            <person name="Wymore A."/>
            <person name="Zhang Y."/>
            <person name="Zimmer A.D."/>
            <person name="Quatrano R.S."/>
            <person name="Mayer K.F.X."/>
            <person name="Goodstein D."/>
            <person name="Casacuberta J.M."/>
            <person name="Vandepoele K."/>
            <person name="Reski R."/>
            <person name="Cuming A.C."/>
            <person name="Tuskan G.A."/>
            <person name="Maumus F."/>
            <person name="Salse J."/>
            <person name="Schmutz J."/>
            <person name="Rensing S.A."/>
        </authorList>
    </citation>
    <scope>NUCLEOTIDE SEQUENCE [LARGE SCALE GENOMIC DNA]</scope>
    <source>
        <strain evidence="8 9">cv. Gransden 2004</strain>
    </source>
</reference>
<dbReference type="FunCoup" id="A0A2K1KHZ8">
    <property type="interactions" value="795"/>
</dbReference>
<keyword evidence="3" id="KW-0238">DNA-binding</keyword>
<dbReference type="EnsemblPlants" id="Pp3c5_740V3.1">
    <property type="protein sequence ID" value="Pp3c5_740V3.1"/>
    <property type="gene ID" value="Pp3c5_740"/>
</dbReference>
<dbReference type="GO" id="GO:0009791">
    <property type="term" value="P:post-embryonic development"/>
    <property type="evidence" value="ECO:0007669"/>
    <property type="project" value="UniProtKB-ARBA"/>
</dbReference>
<gene>
    <name evidence="8" type="primary">LOC112282409</name>
    <name evidence="7" type="ORF">PHYPA_007054</name>
</gene>
<dbReference type="KEGG" id="ppp:112282409"/>